<dbReference type="Gene3D" id="3.30.200.20">
    <property type="entry name" value="Phosphorylase Kinase, domain 1"/>
    <property type="match status" value="1"/>
</dbReference>
<dbReference type="RefSeq" id="WP_184794549.1">
    <property type="nucleotide sequence ID" value="NZ_JACHMY010000001.1"/>
</dbReference>
<organism evidence="2 3">
    <name type="scientific">Kribbella italica</name>
    <dbReference type="NCBI Taxonomy" id="1540520"/>
    <lineage>
        <taxon>Bacteria</taxon>
        <taxon>Bacillati</taxon>
        <taxon>Actinomycetota</taxon>
        <taxon>Actinomycetes</taxon>
        <taxon>Propionibacteriales</taxon>
        <taxon>Kribbellaceae</taxon>
        <taxon>Kribbella</taxon>
    </lineage>
</organism>
<proteinExistence type="inferred from homology"/>
<dbReference type="SUPFAM" id="SSF56112">
    <property type="entry name" value="Protein kinase-like (PK-like)"/>
    <property type="match status" value="1"/>
</dbReference>
<evidence type="ECO:0000256" key="1">
    <source>
        <dbReference type="PIRNR" id="PIRNR006221"/>
    </source>
</evidence>
<name>A0A7W9J383_9ACTN</name>
<accession>A0A7W9J383</accession>
<evidence type="ECO:0000313" key="2">
    <source>
        <dbReference type="EMBL" id="MBB5834832.1"/>
    </source>
</evidence>
<dbReference type="AlphaFoldDB" id="A0A7W9J383"/>
<dbReference type="GO" id="GO:0016301">
    <property type="term" value="F:kinase activity"/>
    <property type="evidence" value="ECO:0007669"/>
    <property type="project" value="UniProtKB-UniRule"/>
</dbReference>
<dbReference type="EMBL" id="JACHMY010000001">
    <property type="protein sequence ID" value="MBB5834832.1"/>
    <property type="molecule type" value="Genomic_DNA"/>
</dbReference>
<protein>
    <submittedName>
        <fullName evidence="2">Fructosamine-3-kinase</fullName>
    </submittedName>
</protein>
<dbReference type="PIRSF" id="PIRSF006221">
    <property type="entry name" value="Ketosamine-3-kinase"/>
    <property type="match status" value="1"/>
</dbReference>
<dbReference type="InterPro" id="IPR011009">
    <property type="entry name" value="Kinase-like_dom_sf"/>
</dbReference>
<comment type="similarity">
    <text evidence="1">Belongs to the fructosamine kinase family.</text>
</comment>
<dbReference type="Gene3D" id="1.20.1270.240">
    <property type="match status" value="1"/>
</dbReference>
<keyword evidence="1" id="KW-0808">Transferase</keyword>
<dbReference type="PANTHER" id="PTHR12149">
    <property type="entry name" value="FRUCTOSAMINE 3 KINASE-RELATED PROTEIN"/>
    <property type="match status" value="1"/>
</dbReference>
<sequence length="256" mass="28034">MTAPPAAFVKRRLDAPPGFFEVEAAGLRWLAVPGGVPVAPPLEFTATSMTTPHLDTVPPTGAAADEFGRLLAVTHAAGARWYGVPPDGWDTDGFIGTIELPHSLRPLDTWGAFYANLRLRPYLRTAYDVGTIDGAHLKVFERLCHKLEAGAYDDPAERPSRLHGDLWSGNVVWCADGVHLIDPAAHGGHRETDLAMLALFGMPQVERVLRAYDEAHPLADGWRERVDLHRLHPLLTHVVMFGAAYVPRALAVAHHY</sequence>
<comment type="caution">
    <text evidence="2">The sequence shown here is derived from an EMBL/GenBank/DDBJ whole genome shotgun (WGS) entry which is preliminary data.</text>
</comment>
<keyword evidence="3" id="KW-1185">Reference proteome</keyword>
<dbReference type="Gene3D" id="1.10.510.10">
    <property type="entry name" value="Transferase(Phosphotransferase) domain 1"/>
    <property type="match status" value="1"/>
</dbReference>
<keyword evidence="1 2" id="KW-0418">Kinase</keyword>
<reference evidence="2 3" key="1">
    <citation type="submission" date="2020-08" db="EMBL/GenBank/DDBJ databases">
        <title>Sequencing the genomes of 1000 actinobacteria strains.</title>
        <authorList>
            <person name="Klenk H.-P."/>
        </authorList>
    </citation>
    <scope>NUCLEOTIDE SEQUENCE [LARGE SCALE GENOMIC DNA]</scope>
    <source>
        <strain evidence="2 3">DSM 28967</strain>
    </source>
</reference>
<dbReference type="PANTHER" id="PTHR12149:SF8">
    <property type="entry name" value="PROTEIN-RIBULOSAMINE 3-KINASE"/>
    <property type="match status" value="1"/>
</dbReference>
<evidence type="ECO:0000313" key="3">
    <source>
        <dbReference type="Proteomes" id="UP000549971"/>
    </source>
</evidence>
<dbReference type="Proteomes" id="UP000549971">
    <property type="component" value="Unassembled WGS sequence"/>
</dbReference>
<dbReference type="Pfam" id="PF03881">
    <property type="entry name" value="Fructosamin_kin"/>
    <property type="match status" value="1"/>
</dbReference>
<gene>
    <name evidence="2" type="ORF">HDA39_001566</name>
</gene>
<dbReference type="InterPro" id="IPR016477">
    <property type="entry name" value="Fructo-/Ketosamine-3-kinase"/>
</dbReference>